<dbReference type="PANTHER" id="PTHR31126">
    <property type="entry name" value="TYROSINE-PROTEIN PHOSPHATASE"/>
    <property type="match status" value="1"/>
</dbReference>
<keyword evidence="2" id="KW-0378">Hydrolase</keyword>
<feature type="domain" description="Tyrosine specific protein phosphatases" evidence="3">
    <location>
        <begin position="68"/>
        <end position="106"/>
    </location>
</feature>
<dbReference type="PROSITE" id="PS00383">
    <property type="entry name" value="TYR_PHOSPHATASE_1"/>
    <property type="match status" value="1"/>
</dbReference>
<dbReference type="InterPro" id="IPR000387">
    <property type="entry name" value="Tyr_Pase_dom"/>
</dbReference>
<name>A0A158EQH0_9BURK</name>
<dbReference type="Gene3D" id="3.90.190.10">
    <property type="entry name" value="Protein tyrosine phosphatase superfamily"/>
    <property type="match status" value="1"/>
</dbReference>
<evidence type="ECO:0000313" key="5">
    <source>
        <dbReference type="Proteomes" id="UP000054717"/>
    </source>
</evidence>
<dbReference type="Pfam" id="PF22784">
    <property type="entry name" value="PTP-SAK"/>
    <property type="match status" value="1"/>
</dbReference>
<protein>
    <submittedName>
        <fullName evidence="4">Protein tyrosine/serine phosphatase</fullName>
    </submittedName>
</protein>
<dbReference type="SUPFAM" id="SSF52799">
    <property type="entry name" value="(Phosphotyrosine protein) phosphatases II"/>
    <property type="match status" value="1"/>
</dbReference>
<keyword evidence="5" id="KW-1185">Reference proteome</keyword>
<comment type="caution">
    <text evidence="4">The sequence shown here is derived from an EMBL/GenBank/DDBJ whole genome shotgun (WGS) entry which is preliminary data.</text>
</comment>
<comment type="similarity">
    <text evidence="1">Belongs to the protein-tyrosine phosphatase family.</text>
</comment>
<evidence type="ECO:0000313" key="4">
    <source>
        <dbReference type="EMBL" id="SAL09832.1"/>
    </source>
</evidence>
<dbReference type="RefSeq" id="WP_087628337.1">
    <property type="nucleotide sequence ID" value="NZ_FCNZ02000001.1"/>
</dbReference>
<dbReference type="EMBL" id="FCNZ02000001">
    <property type="protein sequence ID" value="SAL09832.1"/>
    <property type="molecule type" value="Genomic_DNA"/>
</dbReference>
<gene>
    <name evidence="4" type="ORF">AWB66_00134</name>
</gene>
<sequence>MAVNNLFRLTPSLFRSAKLSRRDVPHLRQLGIRKVISFRAFHSDRRILAGTGISAQRIPINTWNICDKEVLAALHALRHAECDGPVLIHCQHGADRTGLICALYRIVYQDWSKDAAFDELLNGGFGFHAIWKNILHYLKQVDVESLRQQVGRTPVTHYCEAGEPSF</sequence>
<dbReference type="InterPro" id="IPR016130">
    <property type="entry name" value="Tyr_Pase_AS"/>
</dbReference>
<dbReference type="PROSITE" id="PS50056">
    <property type="entry name" value="TYR_PHOSPHATASE_2"/>
    <property type="match status" value="1"/>
</dbReference>
<dbReference type="InterPro" id="IPR057023">
    <property type="entry name" value="PTP-SAK"/>
</dbReference>
<dbReference type="InterPro" id="IPR029021">
    <property type="entry name" value="Prot-tyrosine_phosphatase-like"/>
</dbReference>
<dbReference type="PANTHER" id="PTHR31126:SF72">
    <property type="entry name" value="DUAL SPECIFICITY PROTEIN PHOSPHATASE TPBA"/>
    <property type="match status" value="1"/>
</dbReference>
<proteinExistence type="inferred from homology"/>
<reference evidence="4" key="1">
    <citation type="submission" date="2016-01" db="EMBL/GenBank/DDBJ databases">
        <authorList>
            <person name="Peeters Charlotte."/>
        </authorList>
    </citation>
    <scope>NUCLEOTIDE SEQUENCE</scope>
    <source>
        <strain evidence="4">LMG 22936</strain>
    </source>
</reference>
<accession>A0A158EQH0</accession>
<dbReference type="GO" id="GO:0016791">
    <property type="term" value="F:phosphatase activity"/>
    <property type="evidence" value="ECO:0007669"/>
    <property type="project" value="TreeGrafter"/>
</dbReference>
<organism evidence="4 5">
    <name type="scientific">Caballeronia telluris</name>
    <dbReference type="NCBI Taxonomy" id="326475"/>
    <lineage>
        <taxon>Bacteria</taxon>
        <taxon>Pseudomonadati</taxon>
        <taxon>Pseudomonadota</taxon>
        <taxon>Betaproteobacteria</taxon>
        <taxon>Burkholderiales</taxon>
        <taxon>Burkholderiaceae</taxon>
        <taxon>Caballeronia</taxon>
    </lineage>
</organism>
<evidence type="ECO:0000259" key="3">
    <source>
        <dbReference type="PROSITE" id="PS50056"/>
    </source>
</evidence>
<evidence type="ECO:0000256" key="2">
    <source>
        <dbReference type="ARBA" id="ARBA00022801"/>
    </source>
</evidence>
<dbReference type="Proteomes" id="UP000054717">
    <property type="component" value="Unassembled WGS sequence"/>
</dbReference>
<dbReference type="AlphaFoldDB" id="A0A158EQH0"/>
<dbReference type="STRING" id="326475.AWB66_00134"/>
<evidence type="ECO:0000256" key="1">
    <source>
        <dbReference type="ARBA" id="ARBA00009580"/>
    </source>
</evidence>
<dbReference type="CDD" id="cd14529">
    <property type="entry name" value="TpbA-like"/>
    <property type="match status" value="1"/>
</dbReference>